<dbReference type="PANTHER" id="PTHR10788:SF94">
    <property type="entry name" value="ALPHA,ALPHA-TREHALOSE-PHOSPHATE SYNTHASE [UDP-FORMING] 5"/>
    <property type="match status" value="1"/>
</dbReference>
<dbReference type="CDD" id="cd03788">
    <property type="entry name" value="GT20_TPS"/>
    <property type="match status" value="1"/>
</dbReference>
<accession>A0A8J5X484</accession>
<comment type="similarity">
    <text evidence="1">In the N-terminal section; belongs to the glycosyltransferase 20 family.</text>
</comment>
<dbReference type="Gene3D" id="3.40.50.1000">
    <property type="entry name" value="HAD superfamily/HAD-like"/>
    <property type="match status" value="2"/>
</dbReference>
<sequence length="1063" mass="114943">MEAAIGAAEHQVMGPLFTRVSFRVRCPETRFGESVAVCGELPEFGGWDPAQALQLHTSADTFPIWQSDTVLIGSYVSCVQFKFVIIPADGGVVGAPVRWEQLPCNRQFSPVGEELSLLCEYGVLAISEARSNAATPELSALDVSAPDVTASLELPQSLAEVARRARAPALANPLDGRERVLIVMHRLPLQLSRDEATGAWSARWDEGSMWATSVDGGRPALSSIGCATVFVGSPGRPVPSDEQSAVTALLAAHGCIPVYIDPWELNESFGQYTKHQLWPLLHFELPALPHVQLSPSSADAGAGGAGTGSSLAGGGGAGASACASAASMPCGPYRAAKEQWEAYKVVNQLFANVLKAQLRARDMVWVHGHHLLLVPERVSRECRERHVPIGLFVHTPFPSVAVFSALPQRKVVLEAMLHAHIIGFHLYEYARNFLIASRRLLGLVEPTKGTQHMSSGMLGLEVNSRQVVISISHVGIEPSIVKSRLGSDEVQAAVRRLRDKLDMGGRVVIGGVEWLASMQGAPIKLMAYESLLENYAKYRGAVTLLQVGVPVAGRASDLGADVQGTCRVIAARIRQRFGAHALQYIEVGFAPSAEQQPATSELEIGFGEWCVSMRVAVWTLLDVLVVTATRDGLNLLPFEYVCARRLHAGGGVCVLSEFAGCSRVLNGAIRVNPFSLSSVVEAIDRALSLDRRDAEARMAKDWAFLDAHTTSSWVQLFVRDLKRVLIADDERNASVLGGEGALATDGVPAPGLGIQVPLPRKLEVEPLVRAYRAASRRVFCFGLDGTLIPQDTVITHLKENHDFVGRGQAPSPAVLHCLRALASDPANEVHVLSGRGSSDMSAILGSFERLGLSAELGYLRRAPGKSAWERCSHGAECNQWRQEAKAVMHWFTTRTNGSYSRWQQSAAVWCYHDADPDFGRYQGKQLHAQLVQQLGPYPVSVVHSLSKRTVEVRIRAVNKGLTVDSILCQPANRQADFVLCCGDDHSDEYMFSAAIARARAPLPPVTSAPAGAQKGAPPSRRTFNVTVGRKLSRAALYVEDTRQVLFFLQALTQHAITGALGRA</sequence>
<dbReference type="EMBL" id="JAGTXO010000073">
    <property type="protein sequence ID" value="KAG8457349.1"/>
    <property type="molecule type" value="Genomic_DNA"/>
</dbReference>
<protein>
    <recommendedName>
        <fullName evidence="3">CBM20 domain-containing protein</fullName>
    </recommendedName>
</protein>
<dbReference type="Proteomes" id="UP000751190">
    <property type="component" value="Unassembled WGS sequence"/>
</dbReference>
<evidence type="ECO:0000256" key="2">
    <source>
        <dbReference type="ARBA" id="ARBA00006330"/>
    </source>
</evidence>
<dbReference type="AlphaFoldDB" id="A0A8J5X484"/>
<dbReference type="Gene3D" id="2.60.40.10">
    <property type="entry name" value="Immunoglobulins"/>
    <property type="match status" value="1"/>
</dbReference>
<dbReference type="CDD" id="cd05467">
    <property type="entry name" value="CBM20"/>
    <property type="match status" value="1"/>
</dbReference>
<dbReference type="PANTHER" id="PTHR10788">
    <property type="entry name" value="TREHALOSE-6-PHOSPHATE SYNTHASE"/>
    <property type="match status" value="1"/>
</dbReference>
<gene>
    <name evidence="4" type="ORF">KFE25_014078</name>
</gene>
<dbReference type="SUPFAM" id="SSF49452">
    <property type="entry name" value="Starch-binding domain-like"/>
    <property type="match status" value="1"/>
</dbReference>
<dbReference type="InterPro" id="IPR001830">
    <property type="entry name" value="Glyco_trans_20"/>
</dbReference>
<dbReference type="FunFam" id="3.40.50.1000:FF:000052">
    <property type="entry name" value="Alpha,alpha-trehalose-phosphate synthase [UDP-forming] 6"/>
    <property type="match status" value="1"/>
</dbReference>
<dbReference type="GO" id="GO:2001070">
    <property type="term" value="F:starch binding"/>
    <property type="evidence" value="ECO:0007669"/>
    <property type="project" value="InterPro"/>
</dbReference>
<dbReference type="InterPro" id="IPR036412">
    <property type="entry name" value="HAD-like_sf"/>
</dbReference>
<dbReference type="Pfam" id="PF00982">
    <property type="entry name" value="Glyco_transf_20"/>
    <property type="match status" value="1"/>
</dbReference>
<reference evidence="4" key="1">
    <citation type="submission" date="2021-05" db="EMBL/GenBank/DDBJ databases">
        <title>The genome of the haptophyte Pavlova lutheri (Diacronema luteri, Pavlovales) - a model for lipid biosynthesis in eukaryotic algae.</title>
        <authorList>
            <person name="Hulatt C.J."/>
            <person name="Posewitz M.C."/>
        </authorList>
    </citation>
    <scope>NUCLEOTIDE SEQUENCE</scope>
    <source>
        <strain evidence="4">NIVA-4/92</strain>
    </source>
</reference>
<feature type="domain" description="CBM20" evidence="3">
    <location>
        <begin position="12"/>
        <end position="131"/>
    </location>
</feature>
<dbReference type="GO" id="GO:0004805">
    <property type="term" value="F:trehalose-phosphatase activity"/>
    <property type="evidence" value="ECO:0007669"/>
    <property type="project" value="TreeGrafter"/>
</dbReference>
<proteinExistence type="inferred from homology"/>
<name>A0A8J5X484_DIALT</name>
<dbReference type="InterPro" id="IPR013783">
    <property type="entry name" value="Ig-like_fold"/>
</dbReference>
<dbReference type="Pfam" id="PF02358">
    <property type="entry name" value="Trehalose_PPase"/>
    <property type="match status" value="1"/>
</dbReference>
<keyword evidence="5" id="KW-1185">Reference proteome</keyword>
<evidence type="ECO:0000256" key="1">
    <source>
        <dbReference type="ARBA" id="ARBA00005409"/>
    </source>
</evidence>
<dbReference type="OMA" id="GWEFSWD"/>
<dbReference type="InterPro" id="IPR003337">
    <property type="entry name" value="Trehalose_PPase"/>
</dbReference>
<comment type="caution">
    <text evidence="4">The sequence shown here is derived from an EMBL/GenBank/DDBJ whole genome shotgun (WGS) entry which is preliminary data.</text>
</comment>
<evidence type="ECO:0000259" key="3">
    <source>
        <dbReference type="PROSITE" id="PS51166"/>
    </source>
</evidence>
<dbReference type="SUPFAM" id="SSF56784">
    <property type="entry name" value="HAD-like"/>
    <property type="match status" value="1"/>
</dbReference>
<comment type="similarity">
    <text evidence="2">In the C-terminal section; belongs to the trehalose phosphatase family.</text>
</comment>
<dbReference type="InterPro" id="IPR002044">
    <property type="entry name" value="CBM20"/>
</dbReference>
<organism evidence="4 5">
    <name type="scientific">Diacronema lutheri</name>
    <name type="common">Unicellular marine alga</name>
    <name type="synonym">Monochrysis lutheri</name>
    <dbReference type="NCBI Taxonomy" id="2081491"/>
    <lineage>
        <taxon>Eukaryota</taxon>
        <taxon>Haptista</taxon>
        <taxon>Haptophyta</taxon>
        <taxon>Pavlovophyceae</taxon>
        <taxon>Pavlovales</taxon>
        <taxon>Pavlovaceae</taxon>
        <taxon>Diacronema</taxon>
    </lineage>
</organism>
<dbReference type="GO" id="GO:0005992">
    <property type="term" value="P:trehalose biosynthetic process"/>
    <property type="evidence" value="ECO:0007669"/>
    <property type="project" value="InterPro"/>
</dbReference>
<dbReference type="GO" id="GO:0005829">
    <property type="term" value="C:cytosol"/>
    <property type="evidence" value="ECO:0007669"/>
    <property type="project" value="TreeGrafter"/>
</dbReference>
<dbReference type="InterPro" id="IPR023214">
    <property type="entry name" value="HAD_sf"/>
</dbReference>
<dbReference type="SMART" id="SM01065">
    <property type="entry name" value="CBM_2"/>
    <property type="match status" value="1"/>
</dbReference>
<dbReference type="Pfam" id="PF00686">
    <property type="entry name" value="CBM_20"/>
    <property type="match status" value="1"/>
</dbReference>
<dbReference type="OrthoDB" id="755951at2759"/>
<evidence type="ECO:0000313" key="5">
    <source>
        <dbReference type="Proteomes" id="UP000751190"/>
    </source>
</evidence>
<dbReference type="PROSITE" id="PS51166">
    <property type="entry name" value="CBM20"/>
    <property type="match status" value="1"/>
</dbReference>
<dbReference type="SUPFAM" id="SSF53756">
    <property type="entry name" value="UDP-Glycosyltransferase/glycogen phosphorylase"/>
    <property type="match status" value="1"/>
</dbReference>
<dbReference type="NCBIfam" id="TIGR00685">
    <property type="entry name" value="T6PP"/>
    <property type="match status" value="1"/>
</dbReference>
<dbReference type="Gene3D" id="3.40.50.2000">
    <property type="entry name" value="Glycogen Phosphorylase B"/>
    <property type="match status" value="2"/>
</dbReference>
<dbReference type="InterPro" id="IPR013784">
    <property type="entry name" value="Carb-bd-like_fold"/>
</dbReference>
<evidence type="ECO:0000313" key="4">
    <source>
        <dbReference type="EMBL" id="KAG8457349.1"/>
    </source>
</evidence>